<dbReference type="InterPro" id="IPR000415">
    <property type="entry name" value="Nitroreductase-like"/>
</dbReference>
<comment type="similarity">
    <text evidence="3">Belongs to the nitroreductase family.</text>
</comment>
<proteinExistence type="inferred from homology"/>
<keyword evidence="9" id="KW-1185">Reference proteome</keyword>
<dbReference type="CDD" id="cd02140">
    <property type="entry name" value="Frm2-like"/>
    <property type="match status" value="1"/>
</dbReference>
<accession>A0A1B9GYI9</accession>
<dbReference type="PANTHER" id="PTHR43035">
    <property type="entry name" value="FATTY ACID REPRESSION MUTANT PROTEIN 2-RELATED"/>
    <property type="match status" value="1"/>
</dbReference>
<evidence type="ECO:0000313" key="8">
    <source>
        <dbReference type="EMBL" id="OCF36104.1"/>
    </source>
</evidence>
<dbReference type="OrthoDB" id="2138173at2759"/>
<evidence type="ECO:0000256" key="2">
    <source>
        <dbReference type="ARBA" id="ARBA00004496"/>
    </source>
</evidence>
<keyword evidence="4" id="KW-0963">Cytoplasm</keyword>
<dbReference type="FunFam" id="3.40.109.10:FF:000001">
    <property type="entry name" value="Nitroreductase family"/>
    <property type="match status" value="1"/>
</dbReference>
<dbReference type="GO" id="GO:0016491">
    <property type="term" value="F:oxidoreductase activity"/>
    <property type="evidence" value="ECO:0007669"/>
    <property type="project" value="UniProtKB-KW"/>
</dbReference>
<organism evidence="8 9">
    <name type="scientific">Kwoniella heveanensis BCC8398</name>
    <dbReference type="NCBI Taxonomy" id="1296120"/>
    <lineage>
        <taxon>Eukaryota</taxon>
        <taxon>Fungi</taxon>
        <taxon>Dikarya</taxon>
        <taxon>Basidiomycota</taxon>
        <taxon>Agaricomycotina</taxon>
        <taxon>Tremellomycetes</taxon>
        <taxon>Tremellales</taxon>
        <taxon>Cryptococcaceae</taxon>
        <taxon>Kwoniella</taxon>
    </lineage>
</organism>
<evidence type="ECO:0000313" key="9">
    <source>
        <dbReference type="Proteomes" id="UP000092666"/>
    </source>
</evidence>
<protein>
    <submittedName>
        <fullName evidence="8">Nitroreductase</fullName>
    </submittedName>
</protein>
<feature type="domain" description="Nitroreductase" evidence="7">
    <location>
        <begin position="13"/>
        <end position="186"/>
    </location>
</feature>
<dbReference type="Gene3D" id="3.40.109.10">
    <property type="entry name" value="NADH Oxidase"/>
    <property type="match status" value="1"/>
</dbReference>
<name>A0A1B9GYI9_9TREE</name>
<dbReference type="Proteomes" id="UP000092666">
    <property type="component" value="Unassembled WGS sequence"/>
</dbReference>
<dbReference type="EMBL" id="KI669496">
    <property type="protein sequence ID" value="OCF36104.1"/>
    <property type="molecule type" value="Genomic_DNA"/>
</dbReference>
<dbReference type="InterPro" id="IPR029479">
    <property type="entry name" value="Nitroreductase"/>
</dbReference>
<comment type="subcellular location">
    <subcellularLocation>
        <location evidence="2">Cytoplasm</location>
    </subcellularLocation>
    <subcellularLocation>
        <location evidence="1">Nucleus</location>
    </subcellularLocation>
</comment>
<gene>
    <name evidence="8" type="ORF">I316_01976</name>
</gene>
<reference evidence="9" key="2">
    <citation type="submission" date="2013-12" db="EMBL/GenBank/DDBJ databases">
        <title>Evolution of pathogenesis and genome organization in the Tremellales.</title>
        <authorList>
            <person name="Cuomo C."/>
            <person name="Litvintseva A."/>
            <person name="Heitman J."/>
            <person name="Chen Y."/>
            <person name="Sun S."/>
            <person name="Springer D."/>
            <person name="Dromer F."/>
            <person name="Young S."/>
            <person name="Zeng Q."/>
            <person name="Chapman S."/>
            <person name="Gujja S."/>
            <person name="Saif S."/>
            <person name="Birren B."/>
        </authorList>
    </citation>
    <scope>NUCLEOTIDE SEQUENCE [LARGE SCALE GENOMIC DNA]</scope>
    <source>
        <strain evidence="9">BCC8398</strain>
    </source>
</reference>
<evidence type="ECO:0000256" key="5">
    <source>
        <dbReference type="ARBA" id="ARBA00023002"/>
    </source>
</evidence>
<evidence type="ECO:0000256" key="1">
    <source>
        <dbReference type="ARBA" id="ARBA00004123"/>
    </source>
</evidence>
<dbReference type="InterPro" id="IPR033877">
    <property type="entry name" value="Frm2/Hbn1"/>
</dbReference>
<keyword evidence="5" id="KW-0560">Oxidoreductase</keyword>
<dbReference type="GO" id="GO:0005737">
    <property type="term" value="C:cytoplasm"/>
    <property type="evidence" value="ECO:0007669"/>
    <property type="project" value="UniProtKB-SubCell"/>
</dbReference>
<dbReference type="GO" id="GO:0005634">
    <property type="term" value="C:nucleus"/>
    <property type="evidence" value="ECO:0007669"/>
    <property type="project" value="UniProtKB-SubCell"/>
</dbReference>
<reference evidence="8 9" key="1">
    <citation type="submission" date="2013-07" db="EMBL/GenBank/DDBJ databases">
        <title>The Genome Sequence of Cryptococcus heveanensis BCC8398.</title>
        <authorList>
            <consortium name="The Broad Institute Genome Sequencing Platform"/>
            <person name="Cuomo C."/>
            <person name="Litvintseva A."/>
            <person name="Chen Y."/>
            <person name="Heitman J."/>
            <person name="Sun S."/>
            <person name="Springer D."/>
            <person name="Dromer F."/>
            <person name="Young S.K."/>
            <person name="Zeng Q."/>
            <person name="Gargeya S."/>
            <person name="Fitzgerald M."/>
            <person name="Abouelleil A."/>
            <person name="Alvarado L."/>
            <person name="Berlin A.M."/>
            <person name="Chapman S.B."/>
            <person name="Dewar J."/>
            <person name="Goldberg J."/>
            <person name="Griggs A."/>
            <person name="Gujja S."/>
            <person name="Hansen M."/>
            <person name="Howarth C."/>
            <person name="Imamovic A."/>
            <person name="Larimer J."/>
            <person name="McCowan C."/>
            <person name="Murphy C."/>
            <person name="Pearson M."/>
            <person name="Priest M."/>
            <person name="Roberts A."/>
            <person name="Saif S."/>
            <person name="Shea T."/>
            <person name="Sykes S."/>
            <person name="Wortman J."/>
            <person name="Nusbaum C."/>
            <person name="Birren B."/>
        </authorList>
    </citation>
    <scope>NUCLEOTIDE SEQUENCE [LARGE SCALE GENOMIC DNA]</scope>
    <source>
        <strain evidence="8 9">BCC8398</strain>
    </source>
</reference>
<dbReference type="PANTHER" id="PTHR43035:SF1">
    <property type="entry name" value="FATTY ACID REPRESSION MUTANT PROTEIN 2-RELATED"/>
    <property type="match status" value="1"/>
</dbReference>
<dbReference type="AlphaFoldDB" id="A0A1B9GYI9"/>
<dbReference type="Pfam" id="PF00881">
    <property type="entry name" value="Nitroreductase"/>
    <property type="match status" value="1"/>
</dbReference>
<evidence type="ECO:0000259" key="7">
    <source>
        <dbReference type="Pfam" id="PF00881"/>
    </source>
</evidence>
<evidence type="ECO:0000256" key="4">
    <source>
        <dbReference type="ARBA" id="ARBA00022490"/>
    </source>
</evidence>
<dbReference type="STRING" id="1296120.A0A1B9GYI9"/>
<evidence type="ECO:0000256" key="6">
    <source>
        <dbReference type="ARBA" id="ARBA00023242"/>
    </source>
</evidence>
<dbReference type="SUPFAM" id="SSF55469">
    <property type="entry name" value="FMN-dependent nitroreductase-like"/>
    <property type="match status" value="1"/>
</dbReference>
<dbReference type="GO" id="GO:0034599">
    <property type="term" value="P:cellular response to oxidative stress"/>
    <property type="evidence" value="ECO:0007669"/>
    <property type="project" value="InterPro"/>
</dbReference>
<sequence length="213" mass="23949">MTEKSAEFFKAVENRRTYYNLTKESPLTNDQLKDIVEKAVKFAPTSFNGQQSRAVLVTGSKHEQVWETVKASHLKTLGGDKGQEAFWTNKIDTEYKAGYGTVLFFEDEQVLNGFIGKMPYLAQTFPIWSHNSAGILQYLVWTALETEGYGASLQHFPQISPETQSNITNLLDVPPTWINTALLPFGVPSGPPGKTGVEKSFQPVEERTKFFFE</sequence>
<keyword evidence="6" id="KW-0539">Nucleus</keyword>
<evidence type="ECO:0000256" key="3">
    <source>
        <dbReference type="ARBA" id="ARBA00007118"/>
    </source>
</evidence>